<protein>
    <submittedName>
        <fullName evidence="1">Uncharacterized protein</fullName>
    </submittedName>
</protein>
<keyword evidence="2" id="KW-1185">Reference proteome</keyword>
<organism evidence="1 2">
    <name type="scientific">Diploptera punctata</name>
    <name type="common">Pacific beetle cockroach</name>
    <dbReference type="NCBI Taxonomy" id="6984"/>
    <lineage>
        <taxon>Eukaryota</taxon>
        <taxon>Metazoa</taxon>
        <taxon>Ecdysozoa</taxon>
        <taxon>Arthropoda</taxon>
        <taxon>Hexapoda</taxon>
        <taxon>Insecta</taxon>
        <taxon>Pterygota</taxon>
        <taxon>Neoptera</taxon>
        <taxon>Polyneoptera</taxon>
        <taxon>Dictyoptera</taxon>
        <taxon>Blattodea</taxon>
        <taxon>Blaberoidea</taxon>
        <taxon>Blaberidae</taxon>
        <taxon>Diplopterinae</taxon>
        <taxon>Diploptera</taxon>
    </lineage>
</organism>
<feature type="non-terminal residue" evidence="1">
    <location>
        <position position="1"/>
    </location>
</feature>
<gene>
    <name evidence="1" type="ORF">L9F63_023470</name>
</gene>
<proteinExistence type="predicted"/>
<dbReference type="EMBL" id="JASPKZ010007942">
    <property type="protein sequence ID" value="KAJ9581353.1"/>
    <property type="molecule type" value="Genomic_DNA"/>
</dbReference>
<evidence type="ECO:0000313" key="1">
    <source>
        <dbReference type="EMBL" id="KAJ9581353.1"/>
    </source>
</evidence>
<dbReference type="AlphaFoldDB" id="A0AAD8E8T4"/>
<feature type="non-terminal residue" evidence="1">
    <location>
        <position position="55"/>
    </location>
</feature>
<accession>A0AAD8E8T4</accession>
<reference evidence="1" key="1">
    <citation type="journal article" date="2023" name="IScience">
        <title>Live-bearing cockroach genome reveals convergent evolutionary mechanisms linked to viviparity in insects and beyond.</title>
        <authorList>
            <person name="Fouks B."/>
            <person name="Harrison M.C."/>
            <person name="Mikhailova A.A."/>
            <person name="Marchal E."/>
            <person name="English S."/>
            <person name="Carruthers M."/>
            <person name="Jennings E.C."/>
            <person name="Chiamaka E.L."/>
            <person name="Frigard R.A."/>
            <person name="Pippel M."/>
            <person name="Attardo G.M."/>
            <person name="Benoit J.B."/>
            <person name="Bornberg-Bauer E."/>
            <person name="Tobe S.S."/>
        </authorList>
    </citation>
    <scope>NUCLEOTIDE SEQUENCE</scope>
    <source>
        <strain evidence="1">Stay&amp;Tobe</strain>
    </source>
</reference>
<dbReference type="Proteomes" id="UP001233999">
    <property type="component" value="Unassembled WGS sequence"/>
</dbReference>
<comment type="caution">
    <text evidence="1">The sequence shown here is derived from an EMBL/GenBank/DDBJ whole genome shotgun (WGS) entry which is preliminary data.</text>
</comment>
<evidence type="ECO:0000313" key="2">
    <source>
        <dbReference type="Proteomes" id="UP001233999"/>
    </source>
</evidence>
<name>A0AAD8E8T4_DIPPU</name>
<sequence length="55" mass="6316">SENNPKIYLLLMRNICSFFIENHITPVAAQKYVSRNLLTTRITNLLTTSLVICFS</sequence>
<reference evidence="1" key="2">
    <citation type="submission" date="2023-05" db="EMBL/GenBank/DDBJ databases">
        <authorList>
            <person name="Fouks B."/>
        </authorList>
    </citation>
    <scope>NUCLEOTIDE SEQUENCE</scope>
    <source>
        <strain evidence="1">Stay&amp;Tobe</strain>
        <tissue evidence="1">Testes</tissue>
    </source>
</reference>